<reference evidence="1" key="1">
    <citation type="submission" date="2021-06" db="EMBL/GenBank/DDBJ databases">
        <authorList>
            <person name="Kallberg Y."/>
            <person name="Tangrot J."/>
            <person name="Rosling A."/>
        </authorList>
    </citation>
    <scope>NUCLEOTIDE SEQUENCE</scope>
    <source>
        <strain evidence="1">AU212A</strain>
    </source>
</reference>
<proteinExistence type="predicted"/>
<keyword evidence="2" id="KW-1185">Reference proteome</keyword>
<comment type="caution">
    <text evidence="1">The sequence shown here is derived from an EMBL/GenBank/DDBJ whole genome shotgun (WGS) entry which is preliminary data.</text>
</comment>
<gene>
    <name evidence="1" type="ORF">SCALOS_LOCUS8277</name>
</gene>
<dbReference type="Proteomes" id="UP000789860">
    <property type="component" value="Unassembled WGS sequence"/>
</dbReference>
<sequence length="66" mass="7914">ENEENENKRDKTNFKNLLIAEMIDLNYLNFNETENSLNLNKTILEELEVEKSSDIDIETIYEKEFQ</sequence>
<evidence type="ECO:0000313" key="2">
    <source>
        <dbReference type="Proteomes" id="UP000789860"/>
    </source>
</evidence>
<accession>A0ACA9NBA4</accession>
<dbReference type="EMBL" id="CAJVPM010021324">
    <property type="protein sequence ID" value="CAG8639678.1"/>
    <property type="molecule type" value="Genomic_DNA"/>
</dbReference>
<name>A0ACA9NBA4_9GLOM</name>
<feature type="non-terminal residue" evidence="1">
    <location>
        <position position="1"/>
    </location>
</feature>
<organism evidence="1 2">
    <name type="scientific">Scutellospora calospora</name>
    <dbReference type="NCBI Taxonomy" id="85575"/>
    <lineage>
        <taxon>Eukaryota</taxon>
        <taxon>Fungi</taxon>
        <taxon>Fungi incertae sedis</taxon>
        <taxon>Mucoromycota</taxon>
        <taxon>Glomeromycotina</taxon>
        <taxon>Glomeromycetes</taxon>
        <taxon>Diversisporales</taxon>
        <taxon>Gigasporaceae</taxon>
        <taxon>Scutellospora</taxon>
    </lineage>
</organism>
<protein>
    <submittedName>
        <fullName evidence="1">6960_t:CDS:1</fullName>
    </submittedName>
</protein>
<evidence type="ECO:0000313" key="1">
    <source>
        <dbReference type="EMBL" id="CAG8639678.1"/>
    </source>
</evidence>